<evidence type="ECO:0000259" key="5">
    <source>
        <dbReference type="PROSITE" id="PS50011"/>
    </source>
</evidence>
<feature type="domain" description="Protein kinase" evidence="5">
    <location>
        <begin position="1"/>
        <end position="71"/>
    </location>
</feature>
<keyword evidence="1" id="KW-0808">Transferase</keyword>
<evidence type="ECO:0000256" key="2">
    <source>
        <dbReference type="ARBA" id="ARBA00022741"/>
    </source>
</evidence>
<organism evidence="6 7">
    <name type="scientific">Populus trichocarpa</name>
    <name type="common">Western balsam poplar</name>
    <name type="synonym">Populus balsamifera subsp. trichocarpa</name>
    <dbReference type="NCBI Taxonomy" id="3694"/>
    <lineage>
        <taxon>Eukaryota</taxon>
        <taxon>Viridiplantae</taxon>
        <taxon>Streptophyta</taxon>
        <taxon>Embryophyta</taxon>
        <taxon>Tracheophyta</taxon>
        <taxon>Spermatophyta</taxon>
        <taxon>Magnoliopsida</taxon>
        <taxon>eudicotyledons</taxon>
        <taxon>Gunneridae</taxon>
        <taxon>Pentapetalae</taxon>
        <taxon>rosids</taxon>
        <taxon>fabids</taxon>
        <taxon>Malpighiales</taxon>
        <taxon>Salicaceae</taxon>
        <taxon>Saliceae</taxon>
        <taxon>Populus</taxon>
    </lineage>
</organism>
<evidence type="ECO:0000256" key="3">
    <source>
        <dbReference type="ARBA" id="ARBA00022777"/>
    </source>
</evidence>
<name>A0A2K1YHA9_POPTR</name>
<dbReference type="PANTHER" id="PTHR43671">
    <property type="entry name" value="SERINE/THREONINE-PROTEIN KINASE NEK"/>
    <property type="match status" value="1"/>
</dbReference>
<gene>
    <name evidence="6" type="ORF">POPTR_011G083800</name>
</gene>
<keyword evidence="7" id="KW-1185">Reference proteome</keyword>
<dbReference type="EMBL" id="CM009300">
    <property type="protein sequence ID" value="PNT12424.1"/>
    <property type="molecule type" value="Genomic_DNA"/>
</dbReference>
<protein>
    <recommendedName>
        <fullName evidence="5">Protein kinase domain-containing protein</fullName>
    </recommendedName>
</protein>
<dbReference type="InParanoid" id="A0A2K1YHA9"/>
<dbReference type="Gene3D" id="1.10.510.10">
    <property type="entry name" value="Transferase(Phosphotransferase) domain 1"/>
    <property type="match status" value="1"/>
</dbReference>
<proteinExistence type="predicted"/>
<keyword evidence="3" id="KW-0418">Kinase</keyword>
<dbReference type="Pfam" id="PF00069">
    <property type="entry name" value="Pkinase"/>
    <property type="match status" value="1"/>
</dbReference>
<evidence type="ECO:0000313" key="6">
    <source>
        <dbReference type="EMBL" id="PNT12424.1"/>
    </source>
</evidence>
<dbReference type="GO" id="GO:0005524">
    <property type="term" value="F:ATP binding"/>
    <property type="evidence" value="ECO:0007669"/>
    <property type="project" value="UniProtKB-KW"/>
</dbReference>
<dbReference type="PROSITE" id="PS50011">
    <property type="entry name" value="PROTEIN_KINASE_DOM"/>
    <property type="match status" value="1"/>
</dbReference>
<keyword evidence="4" id="KW-0067">ATP-binding</keyword>
<reference evidence="6 7" key="1">
    <citation type="journal article" date="2006" name="Science">
        <title>The genome of black cottonwood, Populus trichocarpa (Torr. &amp; Gray).</title>
        <authorList>
            <person name="Tuskan G.A."/>
            <person name="Difazio S."/>
            <person name="Jansson S."/>
            <person name="Bohlmann J."/>
            <person name="Grigoriev I."/>
            <person name="Hellsten U."/>
            <person name="Putnam N."/>
            <person name="Ralph S."/>
            <person name="Rombauts S."/>
            <person name="Salamov A."/>
            <person name="Schein J."/>
            <person name="Sterck L."/>
            <person name="Aerts A."/>
            <person name="Bhalerao R.R."/>
            <person name="Bhalerao R.P."/>
            <person name="Blaudez D."/>
            <person name="Boerjan W."/>
            <person name="Brun A."/>
            <person name="Brunner A."/>
            <person name="Busov V."/>
            <person name="Campbell M."/>
            <person name="Carlson J."/>
            <person name="Chalot M."/>
            <person name="Chapman J."/>
            <person name="Chen G.L."/>
            <person name="Cooper D."/>
            <person name="Coutinho P.M."/>
            <person name="Couturier J."/>
            <person name="Covert S."/>
            <person name="Cronk Q."/>
            <person name="Cunningham R."/>
            <person name="Davis J."/>
            <person name="Degroeve S."/>
            <person name="Dejardin A."/>
            <person name="Depamphilis C."/>
            <person name="Detter J."/>
            <person name="Dirks B."/>
            <person name="Dubchak I."/>
            <person name="Duplessis S."/>
            <person name="Ehlting J."/>
            <person name="Ellis B."/>
            <person name="Gendler K."/>
            <person name="Goodstein D."/>
            <person name="Gribskov M."/>
            <person name="Grimwood J."/>
            <person name="Groover A."/>
            <person name="Gunter L."/>
            <person name="Hamberger B."/>
            <person name="Heinze B."/>
            <person name="Helariutta Y."/>
            <person name="Henrissat B."/>
            <person name="Holligan D."/>
            <person name="Holt R."/>
            <person name="Huang W."/>
            <person name="Islam-Faridi N."/>
            <person name="Jones S."/>
            <person name="Jones-Rhoades M."/>
            <person name="Jorgensen R."/>
            <person name="Joshi C."/>
            <person name="Kangasjarvi J."/>
            <person name="Karlsson J."/>
            <person name="Kelleher C."/>
            <person name="Kirkpatrick R."/>
            <person name="Kirst M."/>
            <person name="Kohler A."/>
            <person name="Kalluri U."/>
            <person name="Larimer F."/>
            <person name="Leebens-Mack J."/>
            <person name="Leple J.C."/>
            <person name="Locascio P."/>
            <person name="Lou Y."/>
            <person name="Lucas S."/>
            <person name="Martin F."/>
            <person name="Montanini B."/>
            <person name="Napoli C."/>
            <person name="Nelson D.R."/>
            <person name="Nelson C."/>
            <person name="Nieminen K."/>
            <person name="Nilsson O."/>
            <person name="Pereda V."/>
            <person name="Peter G."/>
            <person name="Philippe R."/>
            <person name="Pilate G."/>
            <person name="Poliakov A."/>
            <person name="Razumovskaya J."/>
            <person name="Richardson P."/>
            <person name="Rinaldi C."/>
            <person name="Ritland K."/>
            <person name="Rouze P."/>
            <person name="Ryaboy D."/>
            <person name="Schmutz J."/>
            <person name="Schrader J."/>
            <person name="Segerman B."/>
            <person name="Shin H."/>
            <person name="Siddiqui A."/>
            <person name="Sterky F."/>
            <person name="Terry A."/>
            <person name="Tsai C.J."/>
            <person name="Uberbacher E."/>
            <person name="Unneberg P."/>
            <person name="Vahala J."/>
            <person name="Wall K."/>
            <person name="Wessler S."/>
            <person name="Yang G."/>
            <person name="Yin T."/>
            <person name="Douglas C."/>
            <person name="Marra M."/>
            <person name="Sandberg G."/>
            <person name="Van de Peer Y."/>
            <person name="Rokhsar D."/>
        </authorList>
    </citation>
    <scope>NUCLEOTIDE SEQUENCE [LARGE SCALE GENOMIC DNA]</scope>
    <source>
        <strain evidence="7">cv. Nisqually</strain>
    </source>
</reference>
<evidence type="ECO:0000313" key="7">
    <source>
        <dbReference type="Proteomes" id="UP000006729"/>
    </source>
</evidence>
<dbReference type="InterPro" id="IPR000719">
    <property type="entry name" value="Prot_kinase_dom"/>
</dbReference>
<keyword evidence="2" id="KW-0547">Nucleotide-binding</keyword>
<dbReference type="InterPro" id="IPR011009">
    <property type="entry name" value="Kinase-like_dom_sf"/>
</dbReference>
<dbReference type="FunFam" id="1.10.510.10:FF:002047">
    <property type="match status" value="1"/>
</dbReference>
<dbReference type="InterPro" id="IPR050660">
    <property type="entry name" value="NEK_Ser/Thr_kinase"/>
</dbReference>
<dbReference type="AlphaFoldDB" id="A0A2K1YHA9"/>
<dbReference type="PANTHER" id="PTHR43671:SF63">
    <property type="entry name" value="SERINE_THREONINE-PROTEIN KINASE NEK6 ISOFORM X1"/>
    <property type="match status" value="1"/>
</dbReference>
<sequence>MDLIASPVVGTPNYMCPELLADIPYGYKSDIWSLGCCMFEIAAHQPAFRAPVSTSLLFYYKCSINIIWLPA</sequence>
<dbReference type="GO" id="GO:0004672">
    <property type="term" value="F:protein kinase activity"/>
    <property type="evidence" value="ECO:0007669"/>
    <property type="project" value="InterPro"/>
</dbReference>
<dbReference type="Proteomes" id="UP000006729">
    <property type="component" value="Chromosome 11"/>
</dbReference>
<accession>A0A2K1YHA9</accession>
<evidence type="ECO:0000256" key="1">
    <source>
        <dbReference type="ARBA" id="ARBA00022679"/>
    </source>
</evidence>
<dbReference type="SUPFAM" id="SSF56112">
    <property type="entry name" value="Protein kinase-like (PK-like)"/>
    <property type="match status" value="1"/>
</dbReference>
<evidence type="ECO:0000256" key="4">
    <source>
        <dbReference type="ARBA" id="ARBA00022840"/>
    </source>
</evidence>